<evidence type="ECO:0000313" key="2">
    <source>
        <dbReference type="Proteomes" id="UP000033393"/>
    </source>
</evidence>
<dbReference type="PATRIC" id="fig|68170.10.peg.8399"/>
<dbReference type="InterPro" id="IPR029063">
    <property type="entry name" value="SAM-dependent_MTases_sf"/>
</dbReference>
<dbReference type="RefSeq" id="WP_045310754.1">
    <property type="nucleotide sequence ID" value="NZ_JYJG01000042.1"/>
</dbReference>
<evidence type="ECO:0000313" key="1">
    <source>
        <dbReference type="EMBL" id="KJK51166.1"/>
    </source>
</evidence>
<dbReference type="AlphaFoldDB" id="A0A0F0H8H3"/>
<dbReference type="Proteomes" id="UP000033393">
    <property type="component" value="Unassembled WGS sequence"/>
</dbReference>
<comment type="caution">
    <text evidence="1">The sequence shown here is derived from an EMBL/GenBank/DDBJ whole genome shotgun (WGS) entry which is preliminary data.</text>
</comment>
<keyword evidence="2" id="KW-1185">Reference proteome</keyword>
<dbReference type="Pfam" id="PF13578">
    <property type="entry name" value="Methyltransf_24"/>
    <property type="match status" value="1"/>
</dbReference>
<evidence type="ECO:0008006" key="3">
    <source>
        <dbReference type="Google" id="ProtNLM"/>
    </source>
</evidence>
<proteinExistence type="predicted"/>
<dbReference type="EMBL" id="JYJG01000042">
    <property type="protein sequence ID" value="KJK51166.1"/>
    <property type="molecule type" value="Genomic_DNA"/>
</dbReference>
<reference evidence="1 2" key="1">
    <citation type="submission" date="2015-02" db="EMBL/GenBank/DDBJ databases">
        <authorList>
            <person name="Ju K.-S."/>
            <person name="Doroghazi J.R."/>
            <person name="Metcalf W."/>
        </authorList>
    </citation>
    <scope>NUCLEOTIDE SEQUENCE [LARGE SCALE GENOMIC DNA]</scope>
    <source>
        <strain evidence="1 2">NRRL B-16140</strain>
    </source>
</reference>
<accession>A0A0F0H8H3</accession>
<dbReference type="SUPFAM" id="SSF53335">
    <property type="entry name" value="S-adenosyl-L-methionine-dependent methyltransferases"/>
    <property type="match status" value="1"/>
</dbReference>
<organism evidence="1 2">
    <name type="scientific">Lentzea aerocolonigenes</name>
    <name type="common">Lechevalieria aerocolonigenes</name>
    <name type="synonym">Saccharothrix aerocolonigenes</name>
    <dbReference type="NCBI Taxonomy" id="68170"/>
    <lineage>
        <taxon>Bacteria</taxon>
        <taxon>Bacillati</taxon>
        <taxon>Actinomycetota</taxon>
        <taxon>Actinomycetes</taxon>
        <taxon>Pseudonocardiales</taxon>
        <taxon>Pseudonocardiaceae</taxon>
        <taxon>Lentzea</taxon>
    </lineage>
</organism>
<sequence>MDDSLARELADLSALQRIGSLNTEYLPQLAGDLRPAALVAVMDEIVLGARTVLVELGCGSTSVLLARLLHQRGFGHLLCIEHDERTAAFVASQLRREGLGSVARVVHAPLSRHPAALSRHGQWYAPQQVHDEVLSYIDQFGLVDLLLVDGPGFGDSRYPALPVLRAVLAPGATVLVDDVDRPDEQAVLARWSEEFGLNFRTAPRTSLAGATALA</sequence>
<gene>
    <name evidence="1" type="ORF">UK23_08040</name>
</gene>
<dbReference type="eggNOG" id="COG4122">
    <property type="taxonomic scope" value="Bacteria"/>
</dbReference>
<dbReference type="STRING" id="68170.GCA_000974445_09671"/>
<dbReference type="Gene3D" id="3.40.50.150">
    <property type="entry name" value="Vaccinia Virus protein VP39"/>
    <property type="match status" value="1"/>
</dbReference>
<dbReference type="OrthoDB" id="823440at2"/>
<protein>
    <recommendedName>
        <fullName evidence="3">Methyltransferase domain-containing protein</fullName>
    </recommendedName>
</protein>
<name>A0A0F0H8H3_LENAE</name>